<dbReference type="InterPro" id="IPR013207">
    <property type="entry name" value="LGFP"/>
</dbReference>
<protein>
    <submittedName>
        <fullName evidence="1">Uncharacterized protein</fullName>
    </submittedName>
</protein>
<organism evidence="1 2">
    <name type="scientific">Alternaria atra</name>
    <dbReference type="NCBI Taxonomy" id="119953"/>
    <lineage>
        <taxon>Eukaryota</taxon>
        <taxon>Fungi</taxon>
        <taxon>Dikarya</taxon>
        <taxon>Ascomycota</taxon>
        <taxon>Pezizomycotina</taxon>
        <taxon>Dothideomycetes</taxon>
        <taxon>Pleosporomycetidae</taxon>
        <taxon>Pleosporales</taxon>
        <taxon>Pleosporineae</taxon>
        <taxon>Pleosporaceae</taxon>
        <taxon>Alternaria</taxon>
        <taxon>Alternaria sect. Ulocladioides</taxon>
    </lineage>
</organism>
<dbReference type="Proteomes" id="UP000676310">
    <property type="component" value="Unassembled WGS sequence"/>
</dbReference>
<keyword evidence="2" id="KW-1185">Reference proteome</keyword>
<evidence type="ECO:0000313" key="2">
    <source>
        <dbReference type="Proteomes" id="UP000676310"/>
    </source>
</evidence>
<dbReference type="OrthoDB" id="3757590at2759"/>
<accession>A0A8J2NBZ7</accession>
<dbReference type="Pfam" id="PF08310">
    <property type="entry name" value="LGFP"/>
    <property type="match status" value="2"/>
</dbReference>
<dbReference type="EMBL" id="CAJRGZ010000032">
    <property type="protein sequence ID" value="CAG5188657.1"/>
    <property type="molecule type" value="Genomic_DNA"/>
</dbReference>
<proteinExistence type="predicted"/>
<name>A0A8J2NBZ7_9PLEO</name>
<reference evidence="1" key="1">
    <citation type="submission" date="2021-05" db="EMBL/GenBank/DDBJ databases">
        <authorList>
            <person name="Stam R."/>
        </authorList>
    </citation>
    <scope>NUCLEOTIDE SEQUENCE</scope>
    <source>
        <strain evidence="1">CS162</strain>
    </source>
</reference>
<dbReference type="GeneID" id="67012340"/>
<dbReference type="AlphaFoldDB" id="A0A8J2NBZ7"/>
<comment type="caution">
    <text evidence="1">The sequence shown here is derived from an EMBL/GenBank/DDBJ whole genome shotgun (WGS) entry which is preliminary data.</text>
</comment>
<dbReference type="RefSeq" id="XP_043175583.1">
    <property type="nucleotide sequence ID" value="XM_043319648.1"/>
</dbReference>
<sequence length="513" mass="57259">MAEISPIRISPITIPRTILDRLNLPAIDHNKLILQINTDRITQSGITLEQIQHAIAWGNKLDAATQAKWNANPWLGSRVSTYTNMYQAGAWYTSYANGDIWNAGNDNTLQIQGTFLVYGDIRERLRVLGAAKSAVGFPLSDELPCPDNRGRFNRFSKGMIYWTPTTGAHEVYGDILAAWATAGYERSWLGYPLTGEVDVLGGRMNSFESGQMTWRAHDRHIESISFKDKILQKYRNVGGIFSKLGLPTAADMTVFRAGNVFTANFRGGNITVPLDQPAASPSTTKRIQVWWRGLECQVRQEGEDELAGGVSVYVPGTQQNQVIKFPSGDEPWKLGHDRQRIMPTSSLLYDGPPANIIITTQLVELDNSEGDPLKIANVIFNGLKDVGKIAEKIGVATGNEVVDAIAREIQIPADIWREAQRSEWWKYIKFIRDLLTSEDDRYNAGVLEIKADQISQRPASRQVLRRSDDPTAVVWTDRVVVTGVDNGHDLGVYAFYFEVNVINETTTLRSSLM</sequence>
<gene>
    <name evidence="1" type="ORF">ALTATR162_LOCUS12004</name>
</gene>
<evidence type="ECO:0000313" key="1">
    <source>
        <dbReference type="EMBL" id="CAG5188657.1"/>
    </source>
</evidence>